<dbReference type="EMBL" id="PDOE01000003">
    <property type="protein sequence ID" value="RKL67691.1"/>
    <property type="molecule type" value="Genomic_DNA"/>
</dbReference>
<dbReference type="RefSeq" id="WP_110935147.1">
    <property type="nucleotide sequence ID" value="NZ_KZ614146.1"/>
</dbReference>
<proteinExistence type="predicted"/>
<comment type="caution">
    <text evidence="1">The sequence shown here is derived from an EMBL/GenBank/DDBJ whole genome shotgun (WGS) entry which is preliminary data.</text>
</comment>
<keyword evidence="2" id="KW-1185">Reference proteome</keyword>
<dbReference type="AlphaFoldDB" id="A0A3A9KB48"/>
<protein>
    <submittedName>
        <fullName evidence="1">Uncharacterized protein</fullName>
    </submittedName>
</protein>
<name>A0A3A9KB48_9BACI</name>
<dbReference type="OrthoDB" id="2938805at2"/>
<evidence type="ECO:0000313" key="2">
    <source>
        <dbReference type="Proteomes" id="UP000281498"/>
    </source>
</evidence>
<dbReference type="Proteomes" id="UP000281498">
    <property type="component" value="Unassembled WGS sequence"/>
</dbReference>
<organism evidence="1 2">
    <name type="scientific">Salipaludibacillus neizhouensis</name>
    <dbReference type="NCBI Taxonomy" id="885475"/>
    <lineage>
        <taxon>Bacteria</taxon>
        <taxon>Bacillati</taxon>
        <taxon>Bacillota</taxon>
        <taxon>Bacilli</taxon>
        <taxon>Bacillales</taxon>
        <taxon>Bacillaceae</taxon>
    </lineage>
</organism>
<sequence length="72" mass="8252">MQKVNHGFKKANALDDYSTKELKLEYIHLIGKLKQLRNAEESGLVSEVKMQMVYIIEALKTRVEVSAEEKEG</sequence>
<reference evidence="1 2" key="1">
    <citation type="submission" date="2017-10" db="EMBL/GenBank/DDBJ databases">
        <title>Bacillus sp. nov., a halophilic bacterium isolated from a Keqin Lake.</title>
        <authorList>
            <person name="Wang H."/>
        </authorList>
    </citation>
    <scope>NUCLEOTIDE SEQUENCE [LARGE SCALE GENOMIC DNA]</scope>
    <source>
        <strain evidence="1 2">KCTC 13187</strain>
    </source>
</reference>
<accession>A0A3A9KB48</accession>
<evidence type="ECO:0000313" key="1">
    <source>
        <dbReference type="EMBL" id="RKL67691.1"/>
    </source>
</evidence>
<gene>
    <name evidence="1" type="ORF">CR203_10105</name>
</gene>